<feature type="transmembrane region" description="Helical" evidence="1">
    <location>
        <begin position="73"/>
        <end position="89"/>
    </location>
</feature>
<name>A0ABW3FDQ7_9HYPH</name>
<sequence length="143" mass="15329">MDIFTLTAAAAAVGLVIFVLILATGAKAHRGRSWLLSAGLSVAFLGWSLFAIASEGMFGFWTEHVRNAWGNQIWFDLLLAVGVALTFMMPKAKALGMNVTLWSLLVLATGCIGLTAMAARIFYLEGKSVSEKTNTRLHVQPGA</sequence>
<protein>
    <submittedName>
        <fullName evidence="2">Uncharacterized protein</fullName>
    </submittedName>
</protein>
<dbReference type="Proteomes" id="UP001597101">
    <property type="component" value="Unassembled WGS sequence"/>
</dbReference>
<keyword evidence="1" id="KW-0812">Transmembrane</keyword>
<comment type="caution">
    <text evidence="2">The sequence shown here is derived from an EMBL/GenBank/DDBJ whole genome shotgun (WGS) entry which is preliminary data.</text>
</comment>
<reference evidence="3" key="1">
    <citation type="journal article" date="2019" name="Int. J. Syst. Evol. Microbiol.">
        <title>The Global Catalogue of Microorganisms (GCM) 10K type strain sequencing project: providing services to taxonomists for standard genome sequencing and annotation.</title>
        <authorList>
            <consortium name="The Broad Institute Genomics Platform"/>
            <consortium name="The Broad Institute Genome Sequencing Center for Infectious Disease"/>
            <person name="Wu L."/>
            <person name="Ma J."/>
        </authorList>
    </citation>
    <scope>NUCLEOTIDE SEQUENCE [LARGE SCALE GENOMIC DNA]</scope>
    <source>
        <strain evidence="3">CCUG 60023</strain>
    </source>
</reference>
<evidence type="ECO:0000313" key="3">
    <source>
        <dbReference type="Proteomes" id="UP001597101"/>
    </source>
</evidence>
<dbReference type="RefSeq" id="WP_377211544.1">
    <property type="nucleotide sequence ID" value="NZ_JBHTJV010000003.1"/>
</dbReference>
<accession>A0ABW3FDQ7</accession>
<feature type="transmembrane region" description="Helical" evidence="1">
    <location>
        <begin position="101"/>
        <end position="123"/>
    </location>
</feature>
<dbReference type="EMBL" id="JBHTJV010000003">
    <property type="protein sequence ID" value="MFD0915697.1"/>
    <property type="molecule type" value="Genomic_DNA"/>
</dbReference>
<proteinExistence type="predicted"/>
<feature type="transmembrane region" description="Helical" evidence="1">
    <location>
        <begin position="33"/>
        <end position="53"/>
    </location>
</feature>
<evidence type="ECO:0000313" key="2">
    <source>
        <dbReference type="EMBL" id="MFD0915697.1"/>
    </source>
</evidence>
<evidence type="ECO:0000256" key="1">
    <source>
        <dbReference type="SAM" id="Phobius"/>
    </source>
</evidence>
<gene>
    <name evidence="2" type="ORF">ACFQ14_04695</name>
</gene>
<organism evidence="2 3">
    <name type="scientific">Pseudahrensia aquimaris</name>
    <dbReference type="NCBI Taxonomy" id="744461"/>
    <lineage>
        <taxon>Bacteria</taxon>
        <taxon>Pseudomonadati</taxon>
        <taxon>Pseudomonadota</taxon>
        <taxon>Alphaproteobacteria</taxon>
        <taxon>Hyphomicrobiales</taxon>
        <taxon>Ahrensiaceae</taxon>
        <taxon>Pseudahrensia</taxon>
    </lineage>
</organism>
<feature type="transmembrane region" description="Helical" evidence="1">
    <location>
        <begin position="6"/>
        <end position="26"/>
    </location>
</feature>
<keyword evidence="1" id="KW-1133">Transmembrane helix</keyword>
<keyword evidence="1" id="KW-0472">Membrane</keyword>
<keyword evidence="3" id="KW-1185">Reference proteome</keyword>